<dbReference type="Proteomes" id="UP000054532">
    <property type="component" value="Unassembled WGS sequence"/>
</dbReference>
<dbReference type="EMBL" id="KI696503">
    <property type="protein sequence ID" value="ETM31723.1"/>
    <property type="molecule type" value="Genomic_DNA"/>
</dbReference>
<organism evidence="2">
    <name type="scientific">Phytophthora nicotianae</name>
    <name type="common">Potato buckeye rot agent</name>
    <name type="synonym">Phytophthora parasitica</name>
    <dbReference type="NCBI Taxonomy" id="4792"/>
    <lineage>
        <taxon>Eukaryota</taxon>
        <taxon>Sar</taxon>
        <taxon>Stramenopiles</taxon>
        <taxon>Oomycota</taxon>
        <taxon>Peronosporomycetes</taxon>
        <taxon>Peronosporales</taxon>
        <taxon>Peronosporaceae</taxon>
        <taxon>Phytophthora</taxon>
    </lineage>
</organism>
<dbReference type="AlphaFoldDB" id="W2HVR0"/>
<gene>
    <name evidence="3" type="ORF">L914_20757</name>
    <name evidence="2" type="ORF">L916_20893</name>
</gene>
<dbReference type="EMBL" id="KI676567">
    <property type="protein sequence ID" value="ETL25233.1"/>
    <property type="molecule type" value="Genomic_DNA"/>
</dbReference>
<dbReference type="Proteomes" id="UP000053864">
    <property type="component" value="Unassembled WGS sequence"/>
</dbReference>
<reference evidence="3" key="2">
    <citation type="submission" date="2013-11" db="EMBL/GenBank/DDBJ databases">
        <title>The Genome Sequence of Phytophthora parasitica IAC_01/95.</title>
        <authorList>
            <consortium name="The Broad Institute Genomics Platform"/>
            <person name="Russ C."/>
            <person name="Tyler B."/>
            <person name="Panabieres F."/>
            <person name="Shan W."/>
            <person name="Tripathy S."/>
            <person name="Grunwald N."/>
            <person name="Machado M."/>
            <person name="Johnson C.S."/>
            <person name="Arredondo F."/>
            <person name="Hong C."/>
            <person name="Coffey M."/>
            <person name="Young S.K."/>
            <person name="Zeng Q."/>
            <person name="Gargeya S."/>
            <person name="Fitzgerald M."/>
            <person name="Abouelleil A."/>
            <person name="Alvarado L."/>
            <person name="Chapman S.B."/>
            <person name="Gainer-Dewar J."/>
            <person name="Goldberg J."/>
            <person name="Griggs A."/>
            <person name="Gujja S."/>
            <person name="Hansen M."/>
            <person name="Howarth C."/>
            <person name="Imamovic A."/>
            <person name="Ireland A."/>
            <person name="Larimer J."/>
            <person name="McCowan C."/>
            <person name="Murphy C."/>
            <person name="Pearson M."/>
            <person name="Poon T.W."/>
            <person name="Priest M."/>
            <person name="Roberts A."/>
            <person name="Saif S."/>
            <person name="Shea T."/>
            <person name="Sykes S."/>
            <person name="Wortman J."/>
            <person name="Nusbaum C."/>
            <person name="Birren B."/>
        </authorList>
    </citation>
    <scope>NUCLEOTIDE SEQUENCE [LARGE SCALE GENOMIC DNA]</scope>
    <source>
        <strain evidence="3">IAC_01/95</strain>
    </source>
</reference>
<feature type="compositionally biased region" description="Acidic residues" evidence="1">
    <location>
        <begin position="1"/>
        <end position="11"/>
    </location>
</feature>
<evidence type="ECO:0000256" key="1">
    <source>
        <dbReference type="SAM" id="MobiDB-lite"/>
    </source>
</evidence>
<feature type="region of interest" description="Disordered" evidence="1">
    <location>
        <begin position="40"/>
        <end position="60"/>
    </location>
</feature>
<evidence type="ECO:0000313" key="2">
    <source>
        <dbReference type="EMBL" id="ETL25233.1"/>
    </source>
</evidence>
<evidence type="ECO:0000313" key="3">
    <source>
        <dbReference type="EMBL" id="ETM31723.1"/>
    </source>
</evidence>
<feature type="non-terminal residue" evidence="2">
    <location>
        <position position="1"/>
    </location>
</feature>
<protein>
    <submittedName>
        <fullName evidence="2">Uncharacterized protein</fullName>
    </submittedName>
</protein>
<name>W2HVR0_PHYNI</name>
<dbReference type="VEuPathDB" id="FungiDB:PPTG_23798"/>
<sequence length="60" mass="6838">RTISEVFEEAPPEPSHPGQPQTAQNLHHQWDDRKIDACDRSTLGIGGQNQQIRRNLHTEP</sequence>
<proteinExistence type="predicted"/>
<feature type="region of interest" description="Disordered" evidence="1">
    <location>
        <begin position="1"/>
        <end position="27"/>
    </location>
</feature>
<reference evidence="2" key="1">
    <citation type="submission" date="2013-11" db="EMBL/GenBank/DDBJ databases">
        <title>The Genome Sequence of Phytophthora parasitica CJ05E6.</title>
        <authorList>
            <consortium name="The Broad Institute Genomics Platform"/>
            <person name="Russ C."/>
            <person name="Tyler B."/>
            <person name="Panabieres F."/>
            <person name="Shan W."/>
            <person name="Tripathy S."/>
            <person name="Grunwald N."/>
            <person name="Machado M."/>
            <person name="Johnson C.S."/>
            <person name="Arredondo F."/>
            <person name="Hong C."/>
            <person name="Coffey M."/>
            <person name="Young S.K."/>
            <person name="Zeng Q."/>
            <person name="Gargeya S."/>
            <person name="Fitzgerald M."/>
            <person name="Abouelleil A."/>
            <person name="Alvarado L."/>
            <person name="Chapman S.B."/>
            <person name="Gainer-Dewar J."/>
            <person name="Goldberg J."/>
            <person name="Griggs A."/>
            <person name="Gujja S."/>
            <person name="Hansen M."/>
            <person name="Howarth C."/>
            <person name="Imamovic A."/>
            <person name="Ireland A."/>
            <person name="Larimer J."/>
            <person name="McCowan C."/>
            <person name="Murphy C."/>
            <person name="Pearson M."/>
            <person name="Poon T.W."/>
            <person name="Priest M."/>
            <person name="Roberts A."/>
            <person name="Saif S."/>
            <person name="Shea T."/>
            <person name="Sykes S."/>
            <person name="Wortman J."/>
            <person name="Nusbaum C."/>
            <person name="Birren B."/>
        </authorList>
    </citation>
    <scope>NUCLEOTIDE SEQUENCE [LARGE SCALE GENOMIC DNA]</scope>
    <source>
        <strain evidence="2">CJ05E6</strain>
    </source>
</reference>
<feature type="compositionally biased region" description="Polar residues" evidence="1">
    <location>
        <begin position="18"/>
        <end position="27"/>
    </location>
</feature>
<accession>W2HVR0</accession>